<dbReference type="Proteomes" id="UP000007266">
    <property type="component" value="Linkage group 8"/>
</dbReference>
<feature type="transmembrane region" description="Helical" evidence="5">
    <location>
        <begin position="338"/>
        <end position="357"/>
    </location>
</feature>
<protein>
    <submittedName>
        <fullName evidence="6">Inorganic phosphate cotransporter-like Protein</fullName>
    </submittedName>
</protein>
<sequence length="466" mass="52154">MDTGLPQPSRSESDELRTPRRLIPQRYVVTLMILLVVINSYANRDTLMYTIQYFAEISQKKHLYKNVTIGQHCEILQDNYHKTSSLVQNTTTKLVKLKQSSVGTINAILFVSYLPTHILGGIYSDSRSPKRVISISTLVTSVINICTPVLISATKSNLTVLKVLRLLMGISQGAFLPASTTLMAHWAPVRERASISTISVSGLYIGLICSKICTSILVESSGSWSTPYYSKRPTVPTVPCVVGEIVDHRRKDIPYRAILTSFHVWVLIVAFIAYRWIGNFFAFTLPEYLEVVLKYNERESLLISSLPFLPITVILILSGFLSDWIVRNGYINLITVRKVFSTIGMMGPPIYMLTGSFASCNRFAAVVLFVLALSLMVFTFLGLYLITLDLGPNYAGFTTSLTNGLGNISWVFLNKVKDIIAPDKTVLQYRKLFWLSMVIAVVTNTIFMIFGTTKVQAWNKPLVKGK</sequence>
<dbReference type="InterPro" id="IPR036259">
    <property type="entry name" value="MFS_trans_sf"/>
</dbReference>
<keyword evidence="4 5" id="KW-0472">Membrane</keyword>
<reference evidence="6 7" key="2">
    <citation type="journal article" date="2010" name="Nucleic Acids Res.">
        <title>BeetleBase in 2010: revisions to provide comprehensive genomic information for Tribolium castaneum.</title>
        <authorList>
            <person name="Kim H.S."/>
            <person name="Murphy T."/>
            <person name="Xia J."/>
            <person name="Caragea D."/>
            <person name="Park Y."/>
            <person name="Beeman R.W."/>
            <person name="Lorenzen M.D."/>
            <person name="Butcher S."/>
            <person name="Manak J.R."/>
            <person name="Brown S.J."/>
        </authorList>
    </citation>
    <scope>GENOME REANNOTATION</scope>
    <source>
        <strain evidence="6 7">Georgia GA2</strain>
    </source>
</reference>
<name>A0A139WCW2_TRICA</name>
<feature type="transmembrane region" description="Helical" evidence="5">
    <location>
        <begin position="363"/>
        <end position="386"/>
    </location>
</feature>
<dbReference type="InParanoid" id="A0A139WCW2"/>
<organism evidence="6 7">
    <name type="scientific">Tribolium castaneum</name>
    <name type="common">Red flour beetle</name>
    <dbReference type="NCBI Taxonomy" id="7070"/>
    <lineage>
        <taxon>Eukaryota</taxon>
        <taxon>Metazoa</taxon>
        <taxon>Ecdysozoa</taxon>
        <taxon>Arthropoda</taxon>
        <taxon>Hexapoda</taxon>
        <taxon>Insecta</taxon>
        <taxon>Pterygota</taxon>
        <taxon>Neoptera</taxon>
        <taxon>Endopterygota</taxon>
        <taxon>Coleoptera</taxon>
        <taxon>Polyphaga</taxon>
        <taxon>Cucujiformia</taxon>
        <taxon>Tenebrionidae</taxon>
        <taxon>Tenebrionidae incertae sedis</taxon>
        <taxon>Tribolium</taxon>
    </lineage>
</organism>
<dbReference type="PANTHER" id="PTHR11662">
    <property type="entry name" value="SOLUTE CARRIER FAMILY 17"/>
    <property type="match status" value="1"/>
</dbReference>
<evidence type="ECO:0000313" key="6">
    <source>
        <dbReference type="EMBL" id="KYB25808.1"/>
    </source>
</evidence>
<dbReference type="Pfam" id="PF07690">
    <property type="entry name" value="MFS_1"/>
    <property type="match status" value="1"/>
</dbReference>
<dbReference type="OMA" id="IYGLLWA"/>
<dbReference type="Gene3D" id="1.20.1250.20">
    <property type="entry name" value="MFS general substrate transporter like domains"/>
    <property type="match status" value="2"/>
</dbReference>
<dbReference type="GO" id="GO:0005886">
    <property type="term" value="C:plasma membrane"/>
    <property type="evidence" value="ECO:0000318"/>
    <property type="project" value="GO_Central"/>
</dbReference>
<evidence type="ECO:0000256" key="5">
    <source>
        <dbReference type="SAM" id="Phobius"/>
    </source>
</evidence>
<evidence type="ECO:0000256" key="1">
    <source>
        <dbReference type="ARBA" id="ARBA00004141"/>
    </source>
</evidence>
<accession>A0A139WCW2</accession>
<feature type="transmembrane region" description="Helical" evidence="5">
    <location>
        <begin position="301"/>
        <end position="326"/>
    </location>
</feature>
<gene>
    <name evidence="6" type="primary">AUGUSTUS-3.0.2_34047</name>
    <name evidence="6" type="ORF">TcasGA2_TC034047</name>
</gene>
<dbReference type="InterPro" id="IPR011701">
    <property type="entry name" value="MFS"/>
</dbReference>
<evidence type="ECO:0000256" key="2">
    <source>
        <dbReference type="ARBA" id="ARBA00022692"/>
    </source>
</evidence>
<dbReference type="PANTHER" id="PTHR11662:SF415">
    <property type="entry name" value="AT30085P-RELATED"/>
    <property type="match status" value="1"/>
</dbReference>
<dbReference type="GO" id="GO:0022857">
    <property type="term" value="F:transmembrane transporter activity"/>
    <property type="evidence" value="ECO:0000318"/>
    <property type="project" value="GO_Central"/>
</dbReference>
<dbReference type="SUPFAM" id="SSF103473">
    <property type="entry name" value="MFS general substrate transporter"/>
    <property type="match status" value="1"/>
</dbReference>
<feature type="transmembrane region" description="Helical" evidence="5">
    <location>
        <begin position="132"/>
        <end position="151"/>
    </location>
</feature>
<keyword evidence="2 5" id="KW-0812">Transmembrane</keyword>
<dbReference type="EMBL" id="KQ971361">
    <property type="protein sequence ID" value="KYB25808.1"/>
    <property type="molecule type" value="Genomic_DNA"/>
</dbReference>
<evidence type="ECO:0000256" key="4">
    <source>
        <dbReference type="ARBA" id="ARBA00023136"/>
    </source>
</evidence>
<dbReference type="FunFam" id="1.20.1250.20:FF:000058">
    <property type="entry name" value="ascorbate transporter, chloroplastic isoform X1"/>
    <property type="match status" value="1"/>
</dbReference>
<dbReference type="AlphaFoldDB" id="A0A139WCW2"/>
<feature type="transmembrane region" description="Helical" evidence="5">
    <location>
        <begin position="257"/>
        <end position="277"/>
    </location>
</feature>
<evidence type="ECO:0000313" key="7">
    <source>
        <dbReference type="Proteomes" id="UP000007266"/>
    </source>
</evidence>
<dbReference type="InterPro" id="IPR050382">
    <property type="entry name" value="MFS_Na/Anion_cotransporter"/>
</dbReference>
<evidence type="ECO:0000256" key="3">
    <source>
        <dbReference type="ARBA" id="ARBA00022989"/>
    </source>
</evidence>
<comment type="subcellular location">
    <subcellularLocation>
        <location evidence="1">Membrane</location>
        <topology evidence="1">Multi-pass membrane protein</topology>
    </subcellularLocation>
</comment>
<proteinExistence type="predicted"/>
<keyword evidence="3 5" id="KW-1133">Transmembrane helix</keyword>
<feature type="transmembrane region" description="Helical" evidence="5">
    <location>
        <begin position="23"/>
        <end position="42"/>
    </location>
</feature>
<feature type="transmembrane region" description="Helical" evidence="5">
    <location>
        <begin position="102"/>
        <end position="120"/>
    </location>
</feature>
<feature type="transmembrane region" description="Helical" evidence="5">
    <location>
        <begin position="432"/>
        <end position="450"/>
    </location>
</feature>
<reference evidence="6 7" key="1">
    <citation type="journal article" date="2008" name="Nature">
        <title>The genome of the model beetle and pest Tribolium castaneum.</title>
        <authorList>
            <consortium name="Tribolium Genome Sequencing Consortium"/>
            <person name="Richards S."/>
            <person name="Gibbs R.A."/>
            <person name="Weinstock G.M."/>
            <person name="Brown S.J."/>
            <person name="Denell R."/>
            <person name="Beeman R.W."/>
            <person name="Gibbs R."/>
            <person name="Beeman R.W."/>
            <person name="Brown S.J."/>
            <person name="Bucher G."/>
            <person name="Friedrich M."/>
            <person name="Grimmelikhuijzen C.J."/>
            <person name="Klingler M."/>
            <person name="Lorenzen M."/>
            <person name="Richards S."/>
            <person name="Roth S."/>
            <person name="Schroder R."/>
            <person name="Tautz D."/>
            <person name="Zdobnov E.M."/>
            <person name="Muzny D."/>
            <person name="Gibbs R.A."/>
            <person name="Weinstock G.M."/>
            <person name="Attaway T."/>
            <person name="Bell S."/>
            <person name="Buhay C.J."/>
            <person name="Chandrabose M.N."/>
            <person name="Chavez D."/>
            <person name="Clerk-Blankenburg K.P."/>
            <person name="Cree A."/>
            <person name="Dao M."/>
            <person name="Davis C."/>
            <person name="Chacko J."/>
            <person name="Dinh H."/>
            <person name="Dugan-Rocha S."/>
            <person name="Fowler G."/>
            <person name="Garner T.T."/>
            <person name="Garnes J."/>
            <person name="Gnirke A."/>
            <person name="Hawes A."/>
            <person name="Hernandez J."/>
            <person name="Hines S."/>
            <person name="Holder M."/>
            <person name="Hume J."/>
            <person name="Jhangiani S.N."/>
            <person name="Joshi V."/>
            <person name="Khan Z.M."/>
            <person name="Jackson L."/>
            <person name="Kovar C."/>
            <person name="Kowis A."/>
            <person name="Lee S."/>
            <person name="Lewis L.R."/>
            <person name="Margolis J."/>
            <person name="Morgan M."/>
            <person name="Nazareth L.V."/>
            <person name="Nguyen N."/>
            <person name="Okwuonu G."/>
            <person name="Parker D."/>
            <person name="Richards S."/>
            <person name="Ruiz S.J."/>
            <person name="Santibanez J."/>
            <person name="Savard J."/>
            <person name="Scherer S.E."/>
            <person name="Schneider B."/>
            <person name="Sodergren E."/>
            <person name="Tautz D."/>
            <person name="Vattahil S."/>
            <person name="Villasana D."/>
            <person name="White C.S."/>
            <person name="Wright R."/>
            <person name="Park Y."/>
            <person name="Beeman R.W."/>
            <person name="Lord J."/>
            <person name="Oppert B."/>
            <person name="Lorenzen M."/>
            <person name="Brown S."/>
            <person name="Wang L."/>
            <person name="Savard J."/>
            <person name="Tautz D."/>
            <person name="Richards S."/>
            <person name="Weinstock G."/>
            <person name="Gibbs R.A."/>
            <person name="Liu Y."/>
            <person name="Worley K."/>
            <person name="Weinstock G."/>
            <person name="Elsik C.G."/>
            <person name="Reese J.T."/>
            <person name="Elhaik E."/>
            <person name="Landan G."/>
            <person name="Graur D."/>
            <person name="Arensburger P."/>
            <person name="Atkinson P."/>
            <person name="Beeman R.W."/>
            <person name="Beidler J."/>
            <person name="Brown S.J."/>
            <person name="Demuth J.P."/>
            <person name="Drury D.W."/>
            <person name="Du Y.Z."/>
            <person name="Fujiwara H."/>
            <person name="Lorenzen M."/>
            <person name="Maselli V."/>
            <person name="Osanai M."/>
            <person name="Park Y."/>
            <person name="Robertson H.M."/>
            <person name="Tu Z."/>
            <person name="Wang J.J."/>
            <person name="Wang S."/>
            <person name="Richards S."/>
            <person name="Song H."/>
            <person name="Zhang L."/>
            <person name="Sodergren E."/>
            <person name="Werner D."/>
            <person name="Stanke M."/>
            <person name="Morgenstern B."/>
            <person name="Solovyev V."/>
            <person name="Kosarev P."/>
            <person name="Brown G."/>
            <person name="Chen H.C."/>
            <person name="Ermolaeva O."/>
            <person name="Hlavina W."/>
            <person name="Kapustin Y."/>
            <person name="Kiryutin B."/>
            <person name="Kitts P."/>
            <person name="Maglott D."/>
            <person name="Pruitt K."/>
            <person name="Sapojnikov V."/>
            <person name="Souvorov A."/>
            <person name="Mackey A.J."/>
            <person name="Waterhouse R.M."/>
            <person name="Wyder S."/>
            <person name="Zdobnov E.M."/>
            <person name="Zdobnov E.M."/>
            <person name="Wyder S."/>
            <person name="Kriventseva E.V."/>
            <person name="Kadowaki T."/>
            <person name="Bork P."/>
            <person name="Aranda M."/>
            <person name="Bao R."/>
            <person name="Beermann A."/>
            <person name="Berns N."/>
            <person name="Bolognesi R."/>
            <person name="Bonneton F."/>
            <person name="Bopp D."/>
            <person name="Brown S.J."/>
            <person name="Bucher G."/>
            <person name="Butts T."/>
            <person name="Chaumot A."/>
            <person name="Denell R.E."/>
            <person name="Ferrier D.E."/>
            <person name="Friedrich M."/>
            <person name="Gordon C.M."/>
            <person name="Jindra M."/>
            <person name="Klingler M."/>
            <person name="Lan Q."/>
            <person name="Lattorff H.M."/>
            <person name="Laudet V."/>
            <person name="von Levetsow C."/>
            <person name="Liu Z."/>
            <person name="Lutz R."/>
            <person name="Lynch J.A."/>
            <person name="da Fonseca R.N."/>
            <person name="Posnien N."/>
            <person name="Reuter R."/>
            <person name="Roth S."/>
            <person name="Savard J."/>
            <person name="Schinko J.B."/>
            <person name="Schmitt C."/>
            <person name="Schoppmeier M."/>
            <person name="Schroder R."/>
            <person name="Shippy T.D."/>
            <person name="Simonnet F."/>
            <person name="Marques-Souza H."/>
            <person name="Tautz D."/>
            <person name="Tomoyasu Y."/>
            <person name="Trauner J."/>
            <person name="Van der Zee M."/>
            <person name="Vervoort M."/>
            <person name="Wittkopp N."/>
            <person name="Wimmer E.A."/>
            <person name="Yang X."/>
            <person name="Jones A.K."/>
            <person name="Sattelle D.B."/>
            <person name="Ebert P.R."/>
            <person name="Nelson D."/>
            <person name="Scott J.G."/>
            <person name="Beeman R.W."/>
            <person name="Muthukrishnan S."/>
            <person name="Kramer K.J."/>
            <person name="Arakane Y."/>
            <person name="Beeman R.W."/>
            <person name="Zhu Q."/>
            <person name="Hogenkamp D."/>
            <person name="Dixit R."/>
            <person name="Oppert B."/>
            <person name="Jiang H."/>
            <person name="Zou Z."/>
            <person name="Marshall J."/>
            <person name="Elpidina E."/>
            <person name="Vinokurov K."/>
            <person name="Oppert C."/>
            <person name="Zou Z."/>
            <person name="Evans J."/>
            <person name="Lu Z."/>
            <person name="Zhao P."/>
            <person name="Sumathipala N."/>
            <person name="Altincicek B."/>
            <person name="Vilcinskas A."/>
            <person name="Williams M."/>
            <person name="Hultmark D."/>
            <person name="Hetru C."/>
            <person name="Jiang H."/>
            <person name="Grimmelikhuijzen C.J."/>
            <person name="Hauser F."/>
            <person name="Cazzamali G."/>
            <person name="Williamson M."/>
            <person name="Park Y."/>
            <person name="Li B."/>
            <person name="Tanaka Y."/>
            <person name="Predel R."/>
            <person name="Neupert S."/>
            <person name="Schachtner J."/>
            <person name="Verleyen P."/>
            <person name="Raible F."/>
            <person name="Bork P."/>
            <person name="Friedrich M."/>
            <person name="Walden K.K."/>
            <person name="Robertson H.M."/>
            <person name="Angeli S."/>
            <person name="Foret S."/>
            <person name="Bucher G."/>
            <person name="Schuetz S."/>
            <person name="Maleszka R."/>
            <person name="Wimmer E.A."/>
            <person name="Beeman R.W."/>
            <person name="Lorenzen M."/>
            <person name="Tomoyasu Y."/>
            <person name="Miller S.C."/>
            <person name="Grossmann D."/>
            <person name="Bucher G."/>
        </authorList>
    </citation>
    <scope>NUCLEOTIDE SEQUENCE [LARGE SCALE GENOMIC DNA]</scope>
    <source>
        <strain evidence="6 7">Georgia GA2</strain>
    </source>
</reference>
<keyword evidence="7" id="KW-1185">Reference proteome</keyword>